<accession>A0A8I2B6Y7</accession>
<evidence type="ECO:0000256" key="3">
    <source>
        <dbReference type="ARBA" id="ARBA00022729"/>
    </source>
</evidence>
<dbReference type="Gene3D" id="3.40.190.10">
    <property type="entry name" value="Periplasmic binding protein-like II"/>
    <property type="match status" value="1"/>
</dbReference>
<organism evidence="6 7">
    <name type="scientific">Plesiomonas shigelloides</name>
    <name type="common">Aeromonas shigelloides</name>
    <dbReference type="NCBI Taxonomy" id="703"/>
    <lineage>
        <taxon>Bacteria</taxon>
        <taxon>Pseudomonadati</taxon>
        <taxon>Pseudomonadota</taxon>
        <taxon>Gammaproteobacteria</taxon>
        <taxon>Enterobacterales</taxon>
        <taxon>Enterobacteriaceae</taxon>
        <taxon>Plesiomonas</taxon>
    </lineage>
</organism>
<dbReference type="Pfam" id="PF00496">
    <property type="entry name" value="SBP_bac_5"/>
    <property type="match status" value="1"/>
</dbReference>
<dbReference type="EMBL" id="JAFNAA010000378">
    <property type="protein sequence ID" value="MBO1110158.1"/>
    <property type="molecule type" value="Genomic_DNA"/>
</dbReference>
<feature type="region of interest" description="Disordered" evidence="4">
    <location>
        <begin position="1"/>
        <end position="20"/>
    </location>
</feature>
<evidence type="ECO:0000259" key="5">
    <source>
        <dbReference type="Pfam" id="PF00496"/>
    </source>
</evidence>
<feature type="domain" description="Solute-binding protein family 5" evidence="5">
    <location>
        <begin position="26"/>
        <end position="147"/>
    </location>
</feature>
<dbReference type="Proteomes" id="UP000664658">
    <property type="component" value="Unassembled WGS sequence"/>
</dbReference>
<proteinExistence type="inferred from homology"/>
<evidence type="ECO:0000256" key="2">
    <source>
        <dbReference type="ARBA" id="ARBA00022448"/>
    </source>
</evidence>
<evidence type="ECO:0000313" key="7">
    <source>
        <dbReference type="Proteomes" id="UP000664658"/>
    </source>
</evidence>
<dbReference type="InterPro" id="IPR039424">
    <property type="entry name" value="SBP_5"/>
</dbReference>
<reference evidence="6" key="1">
    <citation type="submission" date="2021-03" db="EMBL/GenBank/DDBJ databases">
        <title>Plesiomonas shigelloides zfcc0051, isolated from zebrafish feces.</title>
        <authorList>
            <person name="Vanderhoek Z."/>
            <person name="Gaulke C."/>
        </authorList>
    </citation>
    <scope>NUCLEOTIDE SEQUENCE</scope>
    <source>
        <strain evidence="6">Zfcc0051</strain>
    </source>
</reference>
<feature type="non-terminal residue" evidence="6">
    <location>
        <position position="148"/>
    </location>
</feature>
<gene>
    <name evidence="6" type="ORF">J2R62_18795</name>
</gene>
<dbReference type="GO" id="GO:1904680">
    <property type="term" value="F:peptide transmembrane transporter activity"/>
    <property type="evidence" value="ECO:0007669"/>
    <property type="project" value="TreeGrafter"/>
</dbReference>
<dbReference type="PANTHER" id="PTHR30290:SF9">
    <property type="entry name" value="OLIGOPEPTIDE-BINDING PROTEIN APPA"/>
    <property type="match status" value="1"/>
</dbReference>
<evidence type="ECO:0000256" key="4">
    <source>
        <dbReference type="SAM" id="MobiDB-lite"/>
    </source>
</evidence>
<dbReference type="AlphaFoldDB" id="A0A8I2B6Y7"/>
<protein>
    <recommendedName>
        <fullName evidence="5">Solute-binding protein family 5 domain-containing protein</fullName>
    </recommendedName>
</protein>
<dbReference type="SUPFAM" id="SSF53850">
    <property type="entry name" value="Periplasmic binding protein-like II"/>
    <property type="match status" value="1"/>
</dbReference>
<comment type="caution">
    <text evidence="6">The sequence shown here is derived from an EMBL/GenBank/DDBJ whole genome shotgun (WGS) entry which is preliminary data.</text>
</comment>
<evidence type="ECO:0000313" key="6">
    <source>
        <dbReference type="EMBL" id="MBO1110158.1"/>
    </source>
</evidence>
<dbReference type="RefSeq" id="WP_230407505.1">
    <property type="nucleotide sequence ID" value="NZ_JAFNAA010000378.1"/>
</dbReference>
<dbReference type="PANTHER" id="PTHR30290">
    <property type="entry name" value="PERIPLASMIC BINDING COMPONENT OF ABC TRANSPORTER"/>
    <property type="match status" value="1"/>
</dbReference>
<dbReference type="GO" id="GO:0015833">
    <property type="term" value="P:peptide transport"/>
    <property type="evidence" value="ECO:0007669"/>
    <property type="project" value="TreeGrafter"/>
</dbReference>
<name>A0A8I2B6Y7_PLESH</name>
<evidence type="ECO:0000256" key="1">
    <source>
        <dbReference type="ARBA" id="ARBA00005695"/>
    </source>
</evidence>
<sequence length="148" mass="16451">FPMDSKFYSGTTSNGTQKDEITNNRASFAYTNVSGTRPITVKFREQGVMLVYHRNPNYWDKTSKGNVDNLTLVPIKDDATRVAALLGGAVEVTYPVAPNELERVENGQHTQLVTLPGTRATVVDLHQNTNTPMKARPVRQAIEYALNQ</sequence>
<keyword evidence="2" id="KW-0813">Transport</keyword>
<dbReference type="Gene3D" id="3.10.105.10">
    <property type="entry name" value="Dipeptide-binding Protein, Domain 3"/>
    <property type="match status" value="1"/>
</dbReference>
<comment type="similarity">
    <text evidence="1">Belongs to the bacterial solute-binding protein 5 family.</text>
</comment>
<keyword evidence="3" id="KW-0732">Signal</keyword>
<feature type="non-terminal residue" evidence="6">
    <location>
        <position position="1"/>
    </location>
</feature>
<dbReference type="InterPro" id="IPR000914">
    <property type="entry name" value="SBP_5_dom"/>
</dbReference>